<dbReference type="AlphaFoldDB" id="A0A8J2V9S2"/>
<reference evidence="2" key="1">
    <citation type="journal article" date="2014" name="Int. J. Syst. Evol. Microbiol.">
        <title>Complete genome sequence of Corynebacterium casei LMG S-19264T (=DSM 44701T), isolated from a smear-ripened cheese.</title>
        <authorList>
            <consortium name="US DOE Joint Genome Institute (JGI-PGF)"/>
            <person name="Walter F."/>
            <person name="Albersmeier A."/>
            <person name="Kalinowski J."/>
            <person name="Ruckert C."/>
        </authorList>
    </citation>
    <scope>NUCLEOTIDE SEQUENCE</scope>
    <source>
        <strain evidence="2">CGMCC 1.12924</strain>
    </source>
</reference>
<feature type="chain" id="PRO_5035182543" evidence="1">
    <location>
        <begin position="19"/>
        <end position="262"/>
    </location>
</feature>
<gene>
    <name evidence="2" type="ORF">GCM10011312_13480</name>
</gene>
<evidence type="ECO:0000313" key="3">
    <source>
        <dbReference type="Proteomes" id="UP000652231"/>
    </source>
</evidence>
<keyword evidence="3" id="KW-1185">Reference proteome</keyword>
<accession>A0A8J2V9S2</accession>
<evidence type="ECO:0000256" key="1">
    <source>
        <dbReference type="SAM" id="SignalP"/>
    </source>
</evidence>
<reference evidence="2" key="2">
    <citation type="submission" date="2020-09" db="EMBL/GenBank/DDBJ databases">
        <authorList>
            <person name="Sun Q."/>
            <person name="Zhou Y."/>
        </authorList>
    </citation>
    <scope>NUCLEOTIDE SEQUENCE</scope>
    <source>
        <strain evidence="2">CGMCC 1.12924</strain>
    </source>
</reference>
<feature type="signal peptide" evidence="1">
    <location>
        <begin position="1"/>
        <end position="18"/>
    </location>
</feature>
<dbReference type="RefSeq" id="WP_188440866.1">
    <property type="nucleotide sequence ID" value="NZ_BMGK01000005.1"/>
</dbReference>
<sequence>MNIRISLLLVLFVFITCADQKTKQNINQQNITEQPTEPLPDFDKIIEAHGGKVQWNSANTFQFTTNFPFENSTYKVDLPNERIHIQNNDFTAAFDGKDLWLQDENKILDQQTFKRQFDLAYYIASGPFAFLQKGTLFTQRLDEEVMRKNYGVIHIGFGRGSGKSPDDEYVLYYDKETYKLAWFGYTVVNYGRYKSKRWEFVKYSSFQEVSGFEIPNSIEIFYGEKDMPSKLKRASTIENIEISDSVLPETLFEAPTESDFIN</sequence>
<name>A0A8J2V9S2_9FLAO</name>
<organism evidence="2 3">
    <name type="scientific">Planktosalinus lacus</name>
    <dbReference type="NCBI Taxonomy" id="1526573"/>
    <lineage>
        <taxon>Bacteria</taxon>
        <taxon>Pseudomonadati</taxon>
        <taxon>Bacteroidota</taxon>
        <taxon>Flavobacteriia</taxon>
        <taxon>Flavobacteriales</taxon>
        <taxon>Flavobacteriaceae</taxon>
        <taxon>Planktosalinus</taxon>
    </lineage>
</organism>
<evidence type="ECO:0000313" key="2">
    <source>
        <dbReference type="EMBL" id="GGD90981.1"/>
    </source>
</evidence>
<comment type="caution">
    <text evidence="2">The sequence shown here is derived from an EMBL/GenBank/DDBJ whole genome shotgun (WGS) entry which is preliminary data.</text>
</comment>
<protein>
    <submittedName>
        <fullName evidence="2">Uncharacterized protein</fullName>
    </submittedName>
</protein>
<dbReference type="EMBL" id="BMGK01000005">
    <property type="protein sequence ID" value="GGD90981.1"/>
    <property type="molecule type" value="Genomic_DNA"/>
</dbReference>
<proteinExistence type="predicted"/>
<keyword evidence="1" id="KW-0732">Signal</keyword>
<dbReference type="Proteomes" id="UP000652231">
    <property type="component" value="Unassembled WGS sequence"/>
</dbReference>